<dbReference type="InterPro" id="IPR050194">
    <property type="entry name" value="Glycosyltransferase_grp1"/>
</dbReference>
<protein>
    <submittedName>
        <fullName evidence="3">Uncharacterized protein</fullName>
    </submittedName>
</protein>
<dbReference type="Proteomes" id="UP000251692">
    <property type="component" value="Unassembled WGS sequence"/>
</dbReference>
<accession>A0A364RD15</accession>
<dbReference type="InterPro" id="IPR028098">
    <property type="entry name" value="Glyco_trans_4-like_N"/>
</dbReference>
<reference evidence="3 4" key="2">
    <citation type="submission" date="2018-07" db="EMBL/GenBank/DDBJ databases">
        <title>Pontibacter sp. 2b14 genomic sequence and assembly.</title>
        <authorList>
            <person name="Du Z.-J."/>
        </authorList>
    </citation>
    <scope>NUCLEOTIDE SEQUENCE [LARGE SCALE GENOMIC DNA]</scope>
    <source>
        <strain evidence="3 4">2b14</strain>
    </source>
</reference>
<sequence>MAVVNNNVIAIVVPAIAREGISKLVLSQVKALRGRDYTVVMVVLSDSSQNVLEDMKVHFSSSQLLVLKQKEAYLSVRNLFTSFQLIGPIIKFLKRHEISVVVAHAPYSHFVMRLVKLRLQLTNFNFKLVQYFHITQYAQFPLNSIRRTAINKINQILGQLYDADHIFVSEAVQEDIGLHLFRHPSSKVIYNALPTLNNQAQGLNCSKGIHIADGAYVIVIPGRIEQSKGQLFFMDVLKLFVEQRKLTPNNIQILVIGDGEQRQMLEKKVKAFNLVEYVNLLGSVPNTELLDWMNKADTVVLPSFFEGLPLVALEAMQTKAIVLTSDIKPFREIIAHGQNGFMFKAGNTDDCLEKLQFIYDNRSNHLIELEKAALQVAKKISFEHHMAQLVQVIN</sequence>
<dbReference type="GO" id="GO:0016757">
    <property type="term" value="F:glycosyltransferase activity"/>
    <property type="evidence" value="ECO:0007669"/>
    <property type="project" value="InterPro"/>
</dbReference>
<dbReference type="AlphaFoldDB" id="A0A364RD15"/>
<dbReference type="OrthoDB" id="7560678at2"/>
<feature type="domain" description="Glycosyltransferase subfamily 4-like N-terminal" evidence="2">
    <location>
        <begin position="20"/>
        <end position="193"/>
    </location>
</feature>
<reference evidence="3 4" key="1">
    <citation type="submission" date="2018-06" db="EMBL/GenBank/DDBJ databases">
        <authorList>
            <person name="Liu Z.-W."/>
        </authorList>
    </citation>
    <scope>NUCLEOTIDE SEQUENCE [LARGE SCALE GENOMIC DNA]</scope>
    <source>
        <strain evidence="3 4">2b14</strain>
    </source>
</reference>
<dbReference type="InterPro" id="IPR001296">
    <property type="entry name" value="Glyco_trans_1"/>
</dbReference>
<dbReference type="PANTHER" id="PTHR45947:SF3">
    <property type="entry name" value="SULFOQUINOVOSYL TRANSFERASE SQD2"/>
    <property type="match status" value="1"/>
</dbReference>
<evidence type="ECO:0000259" key="2">
    <source>
        <dbReference type="Pfam" id="PF13439"/>
    </source>
</evidence>
<dbReference type="SUPFAM" id="SSF53756">
    <property type="entry name" value="UDP-Glycosyltransferase/glycogen phosphorylase"/>
    <property type="match status" value="1"/>
</dbReference>
<comment type="caution">
    <text evidence="3">The sequence shown here is derived from an EMBL/GenBank/DDBJ whole genome shotgun (WGS) entry which is preliminary data.</text>
</comment>
<organism evidence="3 4">
    <name type="scientific">Pontibacter arcticus</name>
    <dbReference type="NCBI Taxonomy" id="2080288"/>
    <lineage>
        <taxon>Bacteria</taxon>
        <taxon>Pseudomonadati</taxon>
        <taxon>Bacteroidota</taxon>
        <taxon>Cytophagia</taxon>
        <taxon>Cytophagales</taxon>
        <taxon>Hymenobacteraceae</taxon>
        <taxon>Pontibacter</taxon>
    </lineage>
</organism>
<keyword evidence="4" id="KW-1185">Reference proteome</keyword>
<dbReference type="Pfam" id="PF00534">
    <property type="entry name" value="Glycos_transf_1"/>
    <property type="match status" value="1"/>
</dbReference>
<evidence type="ECO:0000259" key="1">
    <source>
        <dbReference type="Pfam" id="PF00534"/>
    </source>
</evidence>
<dbReference type="RefSeq" id="WP_112305814.1">
    <property type="nucleotide sequence ID" value="NZ_QMDV01000003.1"/>
</dbReference>
<dbReference type="EMBL" id="QMDV01000003">
    <property type="protein sequence ID" value="RAU82221.1"/>
    <property type="molecule type" value="Genomic_DNA"/>
</dbReference>
<gene>
    <name evidence="3" type="ORF">DP923_10520</name>
</gene>
<proteinExistence type="predicted"/>
<feature type="domain" description="Glycosyl transferase family 1" evidence="1">
    <location>
        <begin position="211"/>
        <end position="365"/>
    </location>
</feature>
<dbReference type="Gene3D" id="3.40.50.2000">
    <property type="entry name" value="Glycogen Phosphorylase B"/>
    <property type="match status" value="2"/>
</dbReference>
<dbReference type="CDD" id="cd03801">
    <property type="entry name" value="GT4_PimA-like"/>
    <property type="match status" value="1"/>
</dbReference>
<evidence type="ECO:0000313" key="3">
    <source>
        <dbReference type="EMBL" id="RAU82221.1"/>
    </source>
</evidence>
<dbReference type="PANTHER" id="PTHR45947">
    <property type="entry name" value="SULFOQUINOVOSYL TRANSFERASE SQD2"/>
    <property type="match status" value="1"/>
</dbReference>
<evidence type="ECO:0000313" key="4">
    <source>
        <dbReference type="Proteomes" id="UP000251692"/>
    </source>
</evidence>
<name>A0A364RD15_9BACT</name>
<dbReference type="Pfam" id="PF13439">
    <property type="entry name" value="Glyco_transf_4"/>
    <property type="match status" value="1"/>
</dbReference>